<dbReference type="Proteomes" id="UP000009170">
    <property type="component" value="Unassembled WGS sequence"/>
</dbReference>
<dbReference type="CDD" id="cd02440">
    <property type="entry name" value="AdoMet_MTases"/>
    <property type="match status" value="1"/>
</dbReference>
<evidence type="ECO:0000313" key="3">
    <source>
        <dbReference type="EMBL" id="CEG01843.1"/>
    </source>
</evidence>
<dbReference type="PANTHER" id="PTHR45036">
    <property type="entry name" value="METHYLTRANSFERASE LIKE 7B"/>
    <property type="match status" value="1"/>
</dbReference>
<dbReference type="GO" id="GO:0032259">
    <property type="term" value="P:methylation"/>
    <property type="evidence" value="ECO:0007669"/>
    <property type="project" value="UniProtKB-KW"/>
</dbReference>
<evidence type="ECO:0000259" key="2">
    <source>
        <dbReference type="Pfam" id="PF08241"/>
    </source>
</evidence>
<dbReference type="FunCoup" id="A0A096PA92">
    <property type="interactions" value="330"/>
</dbReference>
<comment type="caution">
    <text evidence="3">The sequence shown here is derived from an EMBL/GenBank/DDBJ whole genome shotgun (WGS) entry which is preliminary data.</text>
</comment>
<protein>
    <submittedName>
        <fullName evidence="3">Methyltransferase type 11</fullName>
    </submittedName>
</protein>
<dbReference type="InterPro" id="IPR029063">
    <property type="entry name" value="SAM-dependent_MTases_sf"/>
</dbReference>
<keyword evidence="3" id="KW-0808">Transferase</keyword>
<dbReference type="Gene3D" id="3.40.50.150">
    <property type="entry name" value="Vaccinia Virus protein VP39"/>
    <property type="match status" value="1"/>
</dbReference>
<dbReference type="OrthoDB" id="416496at2759"/>
<organism evidence="3 4">
    <name type="scientific">Ostreococcus tauri</name>
    <name type="common">Marine green alga</name>
    <dbReference type="NCBI Taxonomy" id="70448"/>
    <lineage>
        <taxon>Eukaryota</taxon>
        <taxon>Viridiplantae</taxon>
        <taxon>Chlorophyta</taxon>
        <taxon>Mamiellophyceae</taxon>
        <taxon>Mamiellales</taxon>
        <taxon>Bathycoccaceae</taxon>
        <taxon>Ostreococcus</taxon>
    </lineage>
</organism>
<dbReference type="PANTHER" id="PTHR45036:SF1">
    <property type="entry name" value="METHYLTRANSFERASE LIKE 7A"/>
    <property type="match status" value="1"/>
</dbReference>
<sequence>MLVRTFVDPALDRPRGRERSDHRRRLRANRSNRVKCASTNRNEGSELQLQNISTEKSIALSRRSLLAFGTCACGTCVGPHALANVSLIEPDVKLETTFDIARDAKRDEAFSRGMATMMGGFESAVRERKARLFDDLLSRSERSGEMSVLEIGAGSAPNAEFFARAARASGPSNVDLICLDPNDSMRDYAEENLRRFRSVGDRPVEARFVHGVAEALPLQDASVDAVVSTLTLCSVVDQRQALREIRRVLKPGGKFLFLEHVLSETDPKFARLQESLTPMQVSVADGCHLNRRTLQEIQTSGFRSVDGEYYELDGFWVIAPQVCGIAVA</sequence>
<dbReference type="AlphaFoldDB" id="A0A096PA92"/>
<dbReference type="GO" id="GO:0008757">
    <property type="term" value="F:S-adenosylmethionine-dependent methyltransferase activity"/>
    <property type="evidence" value="ECO:0007669"/>
    <property type="project" value="InterPro"/>
</dbReference>
<feature type="region of interest" description="Disordered" evidence="1">
    <location>
        <begin position="1"/>
        <end position="32"/>
    </location>
</feature>
<reference evidence="3 4" key="2">
    <citation type="journal article" date="2014" name="BMC Genomics">
        <title>An improved genome of the model marine alga Ostreococcus tauri unfolds by assessing Illumina de novo assemblies.</title>
        <authorList>
            <person name="Blanc-Mathieu R."/>
            <person name="Verhelst B."/>
            <person name="Derelle E."/>
            <person name="Rombauts S."/>
            <person name="Bouget F.Y."/>
            <person name="Carre I."/>
            <person name="Chateau A."/>
            <person name="Eyre-Walker A."/>
            <person name="Grimsley N."/>
            <person name="Moreau H."/>
            <person name="Piegu B."/>
            <person name="Rivals E."/>
            <person name="Schackwitz W."/>
            <person name="Van de Peer Y."/>
            <person name="Piganeau G."/>
        </authorList>
    </citation>
    <scope>NUCLEOTIDE SEQUENCE [LARGE SCALE GENOMIC DNA]</scope>
    <source>
        <strain evidence="4">OTTH 0595 / CCAP 157/2 / RCC745</strain>
    </source>
</reference>
<reference evidence="4" key="1">
    <citation type="journal article" date="2006" name="Proc. Natl. Acad. Sci. U.S.A.">
        <title>Genome analysis of the smallest free-living eukaryote Ostreococcus tauri unveils many unique features.</title>
        <authorList>
            <person name="Derelle E."/>
            <person name="Ferraz C."/>
            <person name="Rombauts S."/>
            <person name="Rouze P."/>
            <person name="Worden A.Z."/>
            <person name="Robbens S."/>
            <person name="Partensky F."/>
            <person name="Degroeve S."/>
            <person name="Echeynie S."/>
            <person name="Cooke R."/>
            <person name="Saeys Y."/>
            <person name="Wuyts J."/>
            <person name="Jabbari K."/>
            <person name="Bowler C."/>
            <person name="Panaud O."/>
            <person name="Piegu B."/>
            <person name="Ball S.G."/>
            <person name="Ral J.-P."/>
            <person name="Bouget F.-Y."/>
            <person name="Piganeau G."/>
            <person name="De Baets B."/>
            <person name="Picard A."/>
            <person name="Delseny M."/>
            <person name="Demaille J."/>
            <person name="Van de Peer Y."/>
            <person name="Moreau H."/>
        </authorList>
    </citation>
    <scope>NUCLEOTIDE SEQUENCE [LARGE SCALE GENOMIC DNA]</scope>
    <source>
        <strain evidence="4">OTTH 0595 / CCAP 157/2 / RCC745</strain>
    </source>
</reference>
<evidence type="ECO:0000256" key="1">
    <source>
        <dbReference type="SAM" id="MobiDB-lite"/>
    </source>
</evidence>
<feature type="compositionally biased region" description="Basic residues" evidence="1">
    <location>
        <begin position="22"/>
        <end position="32"/>
    </location>
</feature>
<name>A0A096PA92_OSTTA</name>
<keyword evidence="3" id="KW-0489">Methyltransferase</keyword>
<dbReference type="EMBL" id="CAID01000015">
    <property type="protein sequence ID" value="CEG01843.1"/>
    <property type="molecule type" value="Genomic_DNA"/>
</dbReference>
<feature type="compositionally biased region" description="Basic and acidic residues" evidence="1">
    <location>
        <begin position="10"/>
        <end position="21"/>
    </location>
</feature>
<dbReference type="Pfam" id="PF08241">
    <property type="entry name" value="Methyltransf_11"/>
    <property type="match status" value="1"/>
</dbReference>
<proteinExistence type="predicted"/>
<dbReference type="KEGG" id="ota:OT_ostta15g02385"/>
<dbReference type="GeneID" id="9830767"/>
<dbReference type="STRING" id="70448.A0A096PA92"/>
<gene>
    <name evidence="3" type="ORF">OT_ostta15g02385</name>
</gene>
<keyword evidence="4" id="KW-1185">Reference proteome</keyword>
<accession>A0A096PA92</accession>
<feature type="domain" description="Methyltransferase type 11" evidence="2">
    <location>
        <begin position="149"/>
        <end position="257"/>
    </location>
</feature>
<dbReference type="RefSeq" id="XP_022841201.1">
    <property type="nucleotide sequence ID" value="XM_022982447.1"/>
</dbReference>
<dbReference type="InterPro" id="IPR013216">
    <property type="entry name" value="Methyltransf_11"/>
</dbReference>
<dbReference type="InterPro" id="IPR052356">
    <property type="entry name" value="Thiol_S-MT"/>
</dbReference>
<evidence type="ECO:0000313" key="4">
    <source>
        <dbReference type="Proteomes" id="UP000009170"/>
    </source>
</evidence>
<dbReference type="InParanoid" id="A0A096PA92"/>
<dbReference type="SUPFAM" id="SSF53335">
    <property type="entry name" value="S-adenosyl-L-methionine-dependent methyltransferases"/>
    <property type="match status" value="1"/>
</dbReference>